<dbReference type="EMBL" id="UINC01049584">
    <property type="protein sequence ID" value="SVB61541.1"/>
    <property type="molecule type" value="Genomic_DNA"/>
</dbReference>
<keyword evidence="1" id="KW-1133">Transmembrane helix</keyword>
<dbReference type="InterPro" id="IPR036280">
    <property type="entry name" value="Multihaem_cyt_sf"/>
</dbReference>
<organism evidence="3">
    <name type="scientific">marine metagenome</name>
    <dbReference type="NCBI Taxonomy" id="408172"/>
    <lineage>
        <taxon>unclassified sequences</taxon>
        <taxon>metagenomes</taxon>
        <taxon>ecological metagenomes</taxon>
    </lineage>
</organism>
<evidence type="ECO:0000313" key="3">
    <source>
        <dbReference type="EMBL" id="SVB61541.1"/>
    </source>
</evidence>
<feature type="non-terminal residue" evidence="3">
    <location>
        <position position="271"/>
    </location>
</feature>
<accession>A0A382FHT1</accession>
<dbReference type="Gene3D" id="1.10.1130.10">
    <property type="entry name" value="Flavocytochrome C3, Chain A"/>
    <property type="match status" value="1"/>
</dbReference>
<reference evidence="3" key="1">
    <citation type="submission" date="2018-05" db="EMBL/GenBank/DDBJ databases">
        <authorList>
            <person name="Lanie J.A."/>
            <person name="Ng W.-L."/>
            <person name="Kazmierczak K.M."/>
            <person name="Andrzejewski T.M."/>
            <person name="Davidsen T.M."/>
            <person name="Wayne K.J."/>
            <person name="Tettelin H."/>
            <person name="Glass J.I."/>
            <person name="Rusch D."/>
            <person name="Podicherti R."/>
            <person name="Tsui H.-C.T."/>
            <person name="Winkler M.E."/>
        </authorList>
    </citation>
    <scope>NUCLEOTIDE SEQUENCE</scope>
</reference>
<protein>
    <recommendedName>
        <fullName evidence="2">Cytochrome c-552/4 domain-containing protein</fullName>
    </recommendedName>
</protein>
<feature type="domain" description="Cytochrome c-552/4" evidence="2">
    <location>
        <begin position="199"/>
        <end position="263"/>
    </location>
</feature>
<feature type="transmembrane region" description="Helical" evidence="1">
    <location>
        <begin position="73"/>
        <end position="91"/>
    </location>
</feature>
<sequence length="271" mass="29480">MWQPPCNQGPQADGACGGTQECTPFLKSDRWECRRDKRFGGPCEEGPGSGGECSIQRPPCAPRSTLRVIRGRLVMLAVGVVLALIGSTLALDPRAGGMISLSDAGPLSKSHAKFTEKVGCSSCHVAHGTGPVGWIKAVFNDSDISTQCLNCHSFGGPSLKAHNANMSPEGFMEPDTQCIMCHLEHSGSTVSTRSLSPKQCNSCHKSKFESFEHGHPEFSEKFPYFNRNSIKFDHSSHLQKHFENPKFSDKVPDHCVGCHVITLSDREVRPS</sequence>
<proteinExistence type="predicted"/>
<evidence type="ECO:0000259" key="2">
    <source>
        <dbReference type="Pfam" id="PF13435"/>
    </source>
</evidence>
<dbReference type="InterPro" id="IPR023155">
    <property type="entry name" value="Cyt_c-552/4"/>
</dbReference>
<name>A0A382FHT1_9ZZZZ</name>
<dbReference type="Pfam" id="PF13435">
    <property type="entry name" value="Cytochrome_C554"/>
    <property type="match status" value="1"/>
</dbReference>
<gene>
    <name evidence="3" type="ORF">METZ01_LOCUS214395</name>
</gene>
<keyword evidence="1" id="KW-0812">Transmembrane</keyword>
<keyword evidence="1" id="KW-0472">Membrane</keyword>
<dbReference type="SUPFAM" id="SSF48695">
    <property type="entry name" value="Multiheme cytochromes"/>
    <property type="match status" value="1"/>
</dbReference>
<dbReference type="AlphaFoldDB" id="A0A382FHT1"/>
<evidence type="ECO:0000256" key="1">
    <source>
        <dbReference type="SAM" id="Phobius"/>
    </source>
</evidence>